<dbReference type="EMBL" id="JACXVP010000001">
    <property type="protein sequence ID" value="KAG5630104.1"/>
    <property type="molecule type" value="Genomic_DNA"/>
</dbReference>
<evidence type="ECO:0000313" key="1">
    <source>
        <dbReference type="EMBL" id="KAG5630104.1"/>
    </source>
</evidence>
<comment type="caution">
    <text evidence="1">The sequence shown here is derived from an EMBL/GenBank/DDBJ whole genome shotgun (WGS) entry which is preliminary data.</text>
</comment>
<accession>A0A9J6B049</accession>
<dbReference type="OrthoDB" id="1210581at2759"/>
<dbReference type="AlphaFoldDB" id="A0A9J6B049"/>
<reference evidence="1 2" key="1">
    <citation type="submission" date="2020-09" db="EMBL/GenBank/DDBJ databases">
        <title>De no assembly of potato wild relative species, Solanum commersonii.</title>
        <authorList>
            <person name="Cho K."/>
        </authorList>
    </citation>
    <scope>NUCLEOTIDE SEQUENCE [LARGE SCALE GENOMIC DNA]</scope>
    <source>
        <strain evidence="1">LZ3.2</strain>
        <tissue evidence="1">Leaf</tissue>
    </source>
</reference>
<keyword evidence="2" id="KW-1185">Reference proteome</keyword>
<gene>
    <name evidence="1" type="ORF">H5410_001821</name>
</gene>
<organism evidence="1 2">
    <name type="scientific">Solanum commersonii</name>
    <name type="common">Commerson's wild potato</name>
    <name type="synonym">Commerson's nightshade</name>
    <dbReference type="NCBI Taxonomy" id="4109"/>
    <lineage>
        <taxon>Eukaryota</taxon>
        <taxon>Viridiplantae</taxon>
        <taxon>Streptophyta</taxon>
        <taxon>Embryophyta</taxon>
        <taxon>Tracheophyta</taxon>
        <taxon>Spermatophyta</taxon>
        <taxon>Magnoliopsida</taxon>
        <taxon>eudicotyledons</taxon>
        <taxon>Gunneridae</taxon>
        <taxon>Pentapetalae</taxon>
        <taxon>asterids</taxon>
        <taxon>lamiids</taxon>
        <taxon>Solanales</taxon>
        <taxon>Solanaceae</taxon>
        <taxon>Solanoideae</taxon>
        <taxon>Solaneae</taxon>
        <taxon>Solanum</taxon>
    </lineage>
</organism>
<dbReference type="Proteomes" id="UP000824120">
    <property type="component" value="Chromosome 1"/>
</dbReference>
<sequence>MWNKYCRKHIPILVQWKGASQVWNLMLENREVQDQNIWWERKGGSSNRHGRHSDIGMIIPMIKKIWVEGLPFEISLFSLEGSEA</sequence>
<proteinExistence type="predicted"/>
<name>A0A9J6B049_SOLCO</name>
<protein>
    <submittedName>
        <fullName evidence="1">Uncharacterized protein</fullName>
    </submittedName>
</protein>
<evidence type="ECO:0000313" key="2">
    <source>
        <dbReference type="Proteomes" id="UP000824120"/>
    </source>
</evidence>